<feature type="domain" description="Nucleoside phosphorylase" evidence="1">
    <location>
        <begin position="37"/>
        <end position="169"/>
    </location>
</feature>
<sequence>FSRSYCEELGQDVYLGKIGNDHMMLKIALVKCYPGSTVPQGSCVAVTNAVKVLKPKAVFSVGCCGGLDPAKVKLGDVVVSVKLITYSSSKVTDKGITESGVRVPLKANISKLMLNAADGWKAPLKSPKEFEVEMHRGVFLSGPESVDSSARREALNERFSEADVIEMEGEAYNEHFIRSNIVAKNVFSLFSVSHDSVLSLEILKDVWDESKLTLKDLLWTTMDLICLDNVLPSSTLTVIANSKLDYSHRPVCKICELIRGHYGLINQGSKLGRLFHERLLEYIKDGVIQDEDVGGTLAGKDVARRPAVMQPRKRDLKRQRRIRRKLE</sequence>
<feature type="non-terminal residue" evidence="2">
    <location>
        <position position="1"/>
    </location>
</feature>
<organism evidence="2 3">
    <name type="scientific">Porites lobata</name>
    <dbReference type="NCBI Taxonomy" id="104759"/>
    <lineage>
        <taxon>Eukaryota</taxon>
        <taxon>Metazoa</taxon>
        <taxon>Cnidaria</taxon>
        <taxon>Anthozoa</taxon>
        <taxon>Hexacorallia</taxon>
        <taxon>Scleractinia</taxon>
        <taxon>Fungiina</taxon>
        <taxon>Poritidae</taxon>
        <taxon>Porites</taxon>
    </lineage>
</organism>
<dbReference type="EMBL" id="CALNXK010000018">
    <property type="protein sequence ID" value="CAH3105912.1"/>
    <property type="molecule type" value="Genomic_DNA"/>
</dbReference>
<accession>A0ABN8NEB6</accession>
<proteinExistence type="predicted"/>
<gene>
    <name evidence="2" type="ORF">PLOB_00013907</name>
</gene>
<dbReference type="InterPro" id="IPR000845">
    <property type="entry name" value="Nucleoside_phosphorylase_d"/>
</dbReference>
<evidence type="ECO:0000313" key="2">
    <source>
        <dbReference type="EMBL" id="CAH3105912.1"/>
    </source>
</evidence>
<dbReference type="InterPro" id="IPR035994">
    <property type="entry name" value="Nucleoside_phosphorylase_sf"/>
</dbReference>
<dbReference type="SUPFAM" id="SSF53167">
    <property type="entry name" value="Purine and uridine phosphorylases"/>
    <property type="match status" value="1"/>
</dbReference>
<dbReference type="Pfam" id="PF01048">
    <property type="entry name" value="PNP_UDP_1"/>
    <property type="match status" value="1"/>
</dbReference>
<name>A0ABN8NEB6_9CNID</name>
<evidence type="ECO:0000259" key="1">
    <source>
        <dbReference type="Pfam" id="PF01048"/>
    </source>
</evidence>
<dbReference type="PANTHER" id="PTHR46832">
    <property type="entry name" value="5'-METHYLTHIOADENOSINE/S-ADENOSYLHOMOCYSTEINE NUCLEOSIDASE"/>
    <property type="match status" value="1"/>
</dbReference>
<keyword evidence="3" id="KW-1185">Reference proteome</keyword>
<comment type="caution">
    <text evidence="2">The sequence shown here is derived from an EMBL/GenBank/DDBJ whole genome shotgun (WGS) entry which is preliminary data.</text>
</comment>
<protein>
    <recommendedName>
        <fullName evidence="1">Nucleoside phosphorylase domain-containing protein</fullName>
    </recommendedName>
</protein>
<dbReference type="Gene3D" id="3.40.50.1580">
    <property type="entry name" value="Nucleoside phosphorylase domain"/>
    <property type="match status" value="1"/>
</dbReference>
<reference evidence="2 3" key="1">
    <citation type="submission" date="2022-05" db="EMBL/GenBank/DDBJ databases">
        <authorList>
            <consortium name="Genoscope - CEA"/>
            <person name="William W."/>
        </authorList>
    </citation>
    <scope>NUCLEOTIDE SEQUENCE [LARGE SCALE GENOMIC DNA]</scope>
</reference>
<evidence type="ECO:0000313" key="3">
    <source>
        <dbReference type="Proteomes" id="UP001159405"/>
    </source>
</evidence>
<dbReference type="PANTHER" id="PTHR46832:SF1">
    <property type="entry name" value="5'-METHYLTHIOADENOSINE_S-ADENOSYLHOMOCYSTEINE NUCLEOSIDASE"/>
    <property type="match status" value="1"/>
</dbReference>
<dbReference type="Proteomes" id="UP001159405">
    <property type="component" value="Unassembled WGS sequence"/>
</dbReference>